<dbReference type="RefSeq" id="WP_078712036.1">
    <property type="nucleotide sequence ID" value="NZ_FUWY01000004.1"/>
</dbReference>
<dbReference type="Proteomes" id="UP000243297">
    <property type="component" value="Unassembled WGS sequence"/>
</dbReference>
<feature type="coiled-coil region" evidence="7">
    <location>
        <begin position="40"/>
        <end position="74"/>
    </location>
</feature>
<dbReference type="InterPro" id="IPR011229">
    <property type="entry name" value="Cell_cycle_GpsB"/>
</dbReference>
<dbReference type="InterPro" id="IPR019933">
    <property type="entry name" value="DivIVA_domain"/>
</dbReference>
<evidence type="ECO:0000256" key="1">
    <source>
        <dbReference type="ARBA" id="ARBA00004496"/>
    </source>
</evidence>
<evidence type="ECO:0000256" key="2">
    <source>
        <dbReference type="ARBA" id="ARBA00022490"/>
    </source>
</evidence>
<keyword evidence="6" id="KW-0131">Cell cycle</keyword>
<dbReference type="GO" id="GO:0008360">
    <property type="term" value="P:regulation of cell shape"/>
    <property type="evidence" value="ECO:0007669"/>
    <property type="project" value="UniProtKB-KW"/>
</dbReference>
<evidence type="ECO:0000256" key="7">
    <source>
        <dbReference type="SAM" id="Coils"/>
    </source>
</evidence>
<dbReference type="Pfam" id="PF05103">
    <property type="entry name" value="DivIVA"/>
    <property type="match status" value="1"/>
</dbReference>
<comment type="subcellular location">
    <subcellularLocation>
        <location evidence="1">Cytoplasm</location>
    </subcellularLocation>
</comment>
<dbReference type="Gene3D" id="6.10.250.660">
    <property type="match status" value="1"/>
</dbReference>
<dbReference type="AlphaFoldDB" id="A0A1T4NIB1"/>
<dbReference type="PIRSF" id="PIRSF029938">
    <property type="entry name" value="UCP029938"/>
    <property type="match status" value="1"/>
</dbReference>
<dbReference type="GO" id="GO:0005737">
    <property type="term" value="C:cytoplasm"/>
    <property type="evidence" value="ECO:0007669"/>
    <property type="project" value="UniProtKB-SubCell"/>
</dbReference>
<accession>A0A1T4NIB1</accession>
<evidence type="ECO:0000313" key="8">
    <source>
        <dbReference type="EMBL" id="SJZ78863.1"/>
    </source>
</evidence>
<protein>
    <submittedName>
        <fullName evidence="8">DivIVA domain-containing protein</fullName>
    </submittedName>
</protein>
<keyword evidence="3" id="KW-0132">Cell division</keyword>
<keyword evidence="4" id="KW-0133">Cell shape</keyword>
<reference evidence="9" key="1">
    <citation type="submission" date="2017-02" db="EMBL/GenBank/DDBJ databases">
        <authorList>
            <person name="Varghese N."/>
            <person name="Submissions S."/>
        </authorList>
    </citation>
    <scope>NUCLEOTIDE SEQUENCE [LARGE SCALE GENOMIC DNA]</scope>
    <source>
        <strain evidence="9">ATCC 25662</strain>
    </source>
</reference>
<dbReference type="GO" id="GO:0051301">
    <property type="term" value="P:cell division"/>
    <property type="evidence" value="ECO:0007669"/>
    <property type="project" value="UniProtKB-KW"/>
</dbReference>
<name>A0A1T4NIB1_9FIRM</name>
<dbReference type="EMBL" id="FUWY01000004">
    <property type="protein sequence ID" value="SJZ78863.1"/>
    <property type="molecule type" value="Genomic_DNA"/>
</dbReference>
<gene>
    <name evidence="8" type="ORF">SAMN02745191_1644</name>
</gene>
<dbReference type="NCBIfam" id="TIGR03544">
    <property type="entry name" value="DivI1A_domain"/>
    <property type="match status" value="1"/>
</dbReference>
<sequence>MSTKLNLDIQTILDKQFNIDFKGYSATEVDSFLDMVLEDYETFQDVAKSLNDKVVELERINATLRAQCIELEGKSRLNDEGGQSVSQLDILKRLSRLEQAVYSKE</sequence>
<proteinExistence type="predicted"/>
<organism evidence="8 9">
    <name type="scientific">Anaerorhabdus furcosa</name>
    <dbReference type="NCBI Taxonomy" id="118967"/>
    <lineage>
        <taxon>Bacteria</taxon>
        <taxon>Bacillati</taxon>
        <taxon>Bacillota</taxon>
        <taxon>Erysipelotrichia</taxon>
        <taxon>Erysipelotrichales</taxon>
        <taxon>Erysipelotrichaceae</taxon>
        <taxon>Anaerorhabdus</taxon>
    </lineage>
</organism>
<dbReference type="OrthoDB" id="389699at2"/>
<evidence type="ECO:0000313" key="9">
    <source>
        <dbReference type="Proteomes" id="UP000243297"/>
    </source>
</evidence>
<evidence type="ECO:0000256" key="5">
    <source>
        <dbReference type="ARBA" id="ARBA00023054"/>
    </source>
</evidence>
<evidence type="ECO:0000256" key="3">
    <source>
        <dbReference type="ARBA" id="ARBA00022618"/>
    </source>
</evidence>
<keyword evidence="2" id="KW-0963">Cytoplasm</keyword>
<dbReference type="InterPro" id="IPR007793">
    <property type="entry name" value="DivIVA_fam"/>
</dbReference>
<evidence type="ECO:0000256" key="4">
    <source>
        <dbReference type="ARBA" id="ARBA00022960"/>
    </source>
</evidence>
<keyword evidence="5 7" id="KW-0175">Coiled coil</keyword>
<dbReference type="STRING" id="118967.SAMN02745191_1644"/>
<evidence type="ECO:0000256" key="6">
    <source>
        <dbReference type="ARBA" id="ARBA00023306"/>
    </source>
</evidence>
<keyword evidence="9" id="KW-1185">Reference proteome</keyword>